<evidence type="ECO:0000256" key="1">
    <source>
        <dbReference type="ARBA" id="ARBA00023002"/>
    </source>
</evidence>
<name>A0A383EF08_9ZZZZ</name>
<keyword evidence="1" id="KW-0560">Oxidoreductase</keyword>
<accession>A0A383EF08</accession>
<dbReference type="AlphaFoldDB" id="A0A383EF08"/>
<proteinExistence type="predicted"/>
<dbReference type="EMBL" id="UINC01225384">
    <property type="protein sequence ID" value="SVE55427.1"/>
    <property type="molecule type" value="Genomic_DNA"/>
</dbReference>
<gene>
    <name evidence="2" type="ORF">METZ01_LOCUS508281</name>
</gene>
<organism evidence="2">
    <name type="scientific">marine metagenome</name>
    <dbReference type="NCBI Taxonomy" id="408172"/>
    <lineage>
        <taxon>unclassified sequences</taxon>
        <taxon>metagenomes</taxon>
        <taxon>ecological metagenomes</taxon>
    </lineage>
</organism>
<feature type="non-terminal residue" evidence="2">
    <location>
        <position position="76"/>
    </location>
</feature>
<dbReference type="Gene3D" id="3.60.130.10">
    <property type="entry name" value="Clavaminate synthase-like"/>
    <property type="match status" value="1"/>
</dbReference>
<evidence type="ECO:0000313" key="2">
    <source>
        <dbReference type="EMBL" id="SVE55427.1"/>
    </source>
</evidence>
<dbReference type="GO" id="GO:0016491">
    <property type="term" value="F:oxidoreductase activity"/>
    <property type="evidence" value="ECO:0007669"/>
    <property type="project" value="UniProtKB-KW"/>
</dbReference>
<protein>
    <submittedName>
        <fullName evidence="2">Uncharacterized protein</fullName>
    </submittedName>
</protein>
<dbReference type="SUPFAM" id="SSF51197">
    <property type="entry name" value="Clavaminate synthase-like"/>
    <property type="match status" value="1"/>
</dbReference>
<sequence length="76" mass="8770">MLEFKPLDSPFGRAVHGLDISEGVDWDTCRVLHEALYRHKVLVIKDQTCGELPYLEFGRQWGEPIPHVIDTHRMLG</sequence>
<dbReference type="InterPro" id="IPR042098">
    <property type="entry name" value="TauD-like_sf"/>
</dbReference>
<reference evidence="2" key="1">
    <citation type="submission" date="2018-05" db="EMBL/GenBank/DDBJ databases">
        <authorList>
            <person name="Lanie J.A."/>
            <person name="Ng W.-L."/>
            <person name="Kazmierczak K.M."/>
            <person name="Andrzejewski T.M."/>
            <person name="Davidsen T.M."/>
            <person name="Wayne K.J."/>
            <person name="Tettelin H."/>
            <person name="Glass J.I."/>
            <person name="Rusch D."/>
            <person name="Podicherti R."/>
            <person name="Tsui H.-C.T."/>
            <person name="Winkler M.E."/>
        </authorList>
    </citation>
    <scope>NUCLEOTIDE SEQUENCE</scope>
</reference>